<feature type="transmembrane region" description="Helical" evidence="12">
    <location>
        <begin position="87"/>
        <end position="109"/>
    </location>
</feature>
<name>A0AAV4RXV0_9ARAC</name>
<keyword evidence="3" id="KW-0813">Transport</keyword>
<dbReference type="Proteomes" id="UP001054837">
    <property type="component" value="Unassembled WGS sequence"/>
</dbReference>
<dbReference type="PANTHER" id="PTHR42985">
    <property type="entry name" value="SODIUM-COUPLED MONOCARBOXYLATE TRANSPORTER"/>
    <property type="match status" value="1"/>
</dbReference>
<feature type="transmembrane region" description="Helical" evidence="12">
    <location>
        <begin position="515"/>
        <end position="537"/>
    </location>
</feature>
<dbReference type="InterPro" id="IPR051163">
    <property type="entry name" value="Sodium:Solute_Symporter_SSF"/>
</dbReference>
<dbReference type="GO" id="GO:0015293">
    <property type="term" value="F:symporter activity"/>
    <property type="evidence" value="ECO:0007669"/>
    <property type="project" value="TreeGrafter"/>
</dbReference>
<sequence>MSGVEDLSRSFDTADYAVFVAMLSVSAGIGVFYAVTGSKQSTTKEFLFGGKNMKIIPVAMSVLATFVSAITLLGVPAEAYQFGVQYWLINISYCLMIPVTAQIYVPLFFKLQVSSVNEYLEKRYNKFVRTVCFLISTVSQLLYVAFVIYAPSLVLSQVTGLHLWVCVLSIGLVCTFYTTIGGIKAVVWTDVFQIVIIFGVLVTVIVKCSLNAGGLKEVWNKAENSKRLEIFDINPDPTVRHTFWSLTIGGFFTWLSIYAVNQAMIQRSLTIPTLSKAKLAIWLNLPGNIITITMTILVGLIIYSNYSTCDPIKTKQVSTPNQIFPLFVMDSLGSIPGLPGLFVSGIFSGALSTLSSSLNSLSANTLEDLVRSYISPNMSELWATRTAKLLALIYGIVAIVLVAIVQNMEGTVLQAALSITGALGGPILGIYTLGMFFPWPSAFAALTGLVSGLGVCIWICIGSILYKKPLETASFSVESCQDLYYNVTQSFQNMTSSTSIVVDKDYVLPLYRLSYLWYSGIGCIVVIVVGILISLFVGNDKHKIEKNLMTPFFYNLWRCDNKEIVVERDIRLSSLPLVEVASVRRKTSADIFNKKQTGEVFSTEALQGVYKQNSENC</sequence>
<evidence type="ECO:0000256" key="10">
    <source>
        <dbReference type="ARBA" id="ARBA00023201"/>
    </source>
</evidence>
<accession>A0AAV4RXV0</accession>
<dbReference type="GO" id="GO:0006814">
    <property type="term" value="P:sodium ion transport"/>
    <property type="evidence" value="ECO:0007669"/>
    <property type="project" value="UniProtKB-KW"/>
</dbReference>
<feature type="transmembrane region" description="Helical" evidence="12">
    <location>
        <begin position="55"/>
        <end position="75"/>
    </location>
</feature>
<feature type="transmembrane region" description="Helical" evidence="12">
    <location>
        <begin position="187"/>
        <end position="206"/>
    </location>
</feature>
<dbReference type="PANTHER" id="PTHR42985:SF40">
    <property type="entry name" value="LD47995P-RELATED"/>
    <property type="match status" value="1"/>
</dbReference>
<comment type="similarity">
    <text evidence="2 11">Belongs to the sodium:solute symporter (SSF) (TC 2.A.21) family.</text>
</comment>
<dbReference type="AlphaFoldDB" id="A0AAV4RXV0"/>
<keyword evidence="7" id="KW-0915">Sodium</keyword>
<evidence type="ECO:0000256" key="8">
    <source>
        <dbReference type="ARBA" id="ARBA00023065"/>
    </source>
</evidence>
<dbReference type="EMBL" id="BPLQ01006841">
    <property type="protein sequence ID" value="GIY25711.1"/>
    <property type="molecule type" value="Genomic_DNA"/>
</dbReference>
<keyword evidence="9 12" id="KW-0472">Membrane</keyword>
<evidence type="ECO:0000256" key="2">
    <source>
        <dbReference type="ARBA" id="ARBA00006434"/>
    </source>
</evidence>
<comment type="caution">
    <text evidence="13">The sequence shown here is derived from an EMBL/GenBank/DDBJ whole genome shotgun (WGS) entry which is preliminary data.</text>
</comment>
<evidence type="ECO:0000313" key="13">
    <source>
        <dbReference type="EMBL" id="GIY25711.1"/>
    </source>
</evidence>
<proteinExistence type="inferred from homology"/>
<reference evidence="13 14" key="1">
    <citation type="submission" date="2021-06" db="EMBL/GenBank/DDBJ databases">
        <title>Caerostris darwini draft genome.</title>
        <authorList>
            <person name="Kono N."/>
            <person name="Arakawa K."/>
        </authorList>
    </citation>
    <scope>NUCLEOTIDE SEQUENCE [LARGE SCALE GENOMIC DNA]</scope>
</reference>
<evidence type="ECO:0000256" key="11">
    <source>
        <dbReference type="RuleBase" id="RU362091"/>
    </source>
</evidence>
<evidence type="ECO:0000256" key="5">
    <source>
        <dbReference type="ARBA" id="ARBA00022692"/>
    </source>
</evidence>
<evidence type="ECO:0000313" key="14">
    <source>
        <dbReference type="Proteomes" id="UP001054837"/>
    </source>
</evidence>
<keyword evidence="10" id="KW-0739">Sodium transport</keyword>
<dbReference type="InterPro" id="IPR038377">
    <property type="entry name" value="Na/Glc_symporter_sf"/>
</dbReference>
<feature type="transmembrane region" description="Helical" evidence="12">
    <location>
        <begin position="242"/>
        <end position="260"/>
    </location>
</feature>
<evidence type="ECO:0000256" key="3">
    <source>
        <dbReference type="ARBA" id="ARBA00022448"/>
    </source>
</evidence>
<organism evidence="13 14">
    <name type="scientific">Caerostris darwini</name>
    <dbReference type="NCBI Taxonomy" id="1538125"/>
    <lineage>
        <taxon>Eukaryota</taxon>
        <taxon>Metazoa</taxon>
        <taxon>Ecdysozoa</taxon>
        <taxon>Arthropoda</taxon>
        <taxon>Chelicerata</taxon>
        <taxon>Arachnida</taxon>
        <taxon>Araneae</taxon>
        <taxon>Araneomorphae</taxon>
        <taxon>Entelegynae</taxon>
        <taxon>Araneoidea</taxon>
        <taxon>Araneidae</taxon>
        <taxon>Caerostris</taxon>
    </lineage>
</organism>
<feature type="transmembrane region" description="Helical" evidence="12">
    <location>
        <begin position="281"/>
        <end position="303"/>
    </location>
</feature>
<feature type="transmembrane region" description="Helical" evidence="12">
    <location>
        <begin position="412"/>
        <end position="431"/>
    </location>
</feature>
<dbReference type="Gene3D" id="1.20.1730.10">
    <property type="entry name" value="Sodium/glucose cotransporter"/>
    <property type="match status" value="1"/>
</dbReference>
<evidence type="ECO:0000256" key="12">
    <source>
        <dbReference type="SAM" id="Phobius"/>
    </source>
</evidence>
<feature type="transmembrane region" description="Helical" evidence="12">
    <location>
        <begin position="443"/>
        <end position="466"/>
    </location>
</feature>
<feature type="transmembrane region" description="Helical" evidence="12">
    <location>
        <begin position="323"/>
        <end position="347"/>
    </location>
</feature>
<evidence type="ECO:0000256" key="9">
    <source>
        <dbReference type="ARBA" id="ARBA00023136"/>
    </source>
</evidence>
<feature type="transmembrane region" description="Helical" evidence="12">
    <location>
        <begin position="16"/>
        <end position="35"/>
    </location>
</feature>
<comment type="subcellular location">
    <subcellularLocation>
        <location evidence="1">Cell membrane</location>
        <topology evidence="1">Multi-pass membrane protein</topology>
    </subcellularLocation>
</comment>
<keyword evidence="4" id="KW-1003">Cell membrane</keyword>
<evidence type="ECO:0000256" key="1">
    <source>
        <dbReference type="ARBA" id="ARBA00004651"/>
    </source>
</evidence>
<keyword evidence="14" id="KW-1185">Reference proteome</keyword>
<dbReference type="InterPro" id="IPR001734">
    <property type="entry name" value="Na/solute_symporter"/>
</dbReference>
<dbReference type="GO" id="GO:0005886">
    <property type="term" value="C:plasma membrane"/>
    <property type="evidence" value="ECO:0007669"/>
    <property type="project" value="UniProtKB-SubCell"/>
</dbReference>
<protein>
    <submittedName>
        <fullName evidence="13">Sodium-coupled monocarboxylate transporter 2</fullName>
    </submittedName>
</protein>
<dbReference type="NCBIfam" id="TIGR00813">
    <property type="entry name" value="sss"/>
    <property type="match status" value="1"/>
</dbReference>
<feature type="transmembrane region" description="Helical" evidence="12">
    <location>
        <begin position="130"/>
        <end position="149"/>
    </location>
</feature>
<feature type="transmembrane region" description="Helical" evidence="12">
    <location>
        <begin position="389"/>
        <end position="406"/>
    </location>
</feature>
<keyword evidence="6 12" id="KW-1133">Transmembrane helix</keyword>
<dbReference type="CDD" id="cd11492">
    <property type="entry name" value="SLC5sbd_NIS-SMVT"/>
    <property type="match status" value="1"/>
</dbReference>
<evidence type="ECO:0000256" key="4">
    <source>
        <dbReference type="ARBA" id="ARBA00022475"/>
    </source>
</evidence>
<evidence type="ECO:0000256" key="7">
    <source>
        <dbReference type="ARBA" id="ARBA00023053"/>
    </source>
</evidence>
<dbReference type="Pfam" id="PF00474">
    <property type="entry name" value="SSF"/>
    <property type="match status" value="1"/>
</dbReference>
<evidence type="ECO:0000256" key="6">
    <source>
        <dbReference type="ARBA" id="ARBA00022989"/>
    </source>
</evidence>
<dbReference type="PROSITE" id="PS50283">
    <property type="entry name" value="NA_SOLUT_SYMP_3"/>
    <property type="match status" value="1"/>
</dbReference>
<gene>
    <name evidence="13" type="primary">Slc5a12</name>
    <name evidence="13" type="ORF">CDAR_263711</name>
</gene>
<keyword evidence="8" id="KW-0406">Ion transport</keyword>
<feature type="transmembrane region" description="Helical" evidence="12">
    <location>
        <begin position="161"/>
        <end position="180"/>
    </location>
</feature>
<keyword evidence="5 12" id="KW-0812">Transmembrane</keyword>